<dbReference type="EMBL" id="BNAT01000011">
    <property type="protein sequence ID" value="GHH88931.1"/>
    <property type="molecule type" value="Genomic_DNA"/>
</dbReference>
<organism evidence="2 3">
    <name type="scientific">Streptomyces capitiformicae</name>
    <dbReference type="NCBI Taxonomy" id="2014920"/>
    <lineage>
        <taxon>Bacteria</taxon>
        <taxon>Bacillati</taxon>
        <taxon>Actinomycetota</taxon>
        <taxon>Actinomycetes</taxon>
        <taxon>Kitasatosporales</taxon>
        <taxon>Streptomycetaceae</taxon>
        <taxon>Streptomyces</taxon>
    </lineage>
</organism>
<reference evidence="2" key="1">
    <citation type="journal article" date="2014" name="Int. J. Syst. Evol. Microbiol.">
        <title>Complete genome sequence of Corynebacterium casei LMG S-19264T (=DSM 44701T), isolated from a smear-ripened cheese.</title>
        <authorList>
            <consortium name="US DOE Joint Genome Institute (JGI-PGF)"/>
            <person name="Walter F."/>
            <person name="Albersmeier A."/>
            <person name="Kalinowski J."/>
            <person name="Ruckert C."/>
        </authorList>
    </citation>
    <scope>NUCLEOTIDE SEQUENCE</scope>
    <source>
        <strain evidence="2">CGMCC 4.7403</strain>
    </source>
</reference>
<feature type="region of interest" description="Disordered" evidence="1">
    <location>
        <begin position="1"/>
        <end position="39"/>
    </location>
</feature>
<accession>A0A919LD41</accession>
<dbReference type="Proteomes" id="UP000603227">
    <property type="component" value="Unassembled WGS sequence"/>
</dbReference>
<evidence type="ECO:0000256" key="1">
    <source>
        <dbReference type="SAM" id="MobiDB-lite"/>
    </source>
</evidence>
<dbReference type="RefSeq" id="WP_229913875.1">
    <property type="nucleotide sequence ID" value="NZ_BNAT01000011.1"/>
</dbReference>
<dbReference type="AlphaFoldDB" id="A0A919LD41"/>
<reference evidence="2" key="2">
    <citation type="submission" date="2020-09" db="EMBL/GenBank/DDBJ databases">
        <authorList>
            <person name="Sun Q."/>
            <person name="Zhou Y."/>
        </authorList>
    </citation>
    <scope>NUCLEOTIDE SEQUENCE</scope>
    <source>
        <strain evidence="2">CGMCC 4.7403</strain>
    </source>
</reference>
<proteinExistence type="predicted"/>
<keyword evidence="3" id="KW-1185">Reference proteome</keyword>
<feature type="compositionally biased region" description="Polar residues" evidence="1">
    <location>
        <begin position="1"/>
        <end position="16"/>
    </location>
</feature>
<evidence type="ECO:0000313" key="3">
    <source>
        <dbReference type="Proteomes" id="UP000603227"/>
    </source>
</evidence>
<protein>
    <submittedName>
        <fullName evidence="2">Uncharacterized protein</fullName>
    </submittedName>
</protein>
<gene>
    <name evidence="2" type="ORF">GCM10017771_36370</name>
</gene>
<name>A0A919LD41_9ACTN</name>
<evidence type="ECO:0000313" key="2">
    <source>
        <dbReference type="EMBL" id="GHH88931.1"/>
    </source>
</evidence>
<sequence>MTVSRIRARSSTSSGVPDSRSRPWTRRRSRTFAAAVRPAEAAATRKLSTRVAVLTVAMRAVTVSSGADTQSCVKAYLPGPSGVRAVTAVSMRSCPPGTWAITPLTPPSRLS</sequence>
<comment type="caution">
    <text evidence="2">The sequence shown here is derived from an EMBL/GenBank/DDBJ whole genome shotgun (WGS) entry which is preliminary data.</text>
</comment>